<accession>A0A0B6ZZ16</accession>
<evidence type="ECO:0000313" key="1">
    <source>
        <dbReference type="EMBL" id="CEK73582.1"/>
    </source>
</evidence>
<proteinExistence type="predicted"/>
<name>A0A0B6ZZ16_9EUPU</name>
<reference evidence="1" key="1">
    <citation type="submission" date="2014-12" db="EMBL/GenBank/DDBJ databases">
        <title>Insight into the proteome of Arion vulgaris.</title>
        <authorList>
            <person name="Aradska J."/>
            <person name="Bulat T."/>
            <person name="Smidak R."/>
            <person name="Sarate P."/>
            <person name="Gangsoo J."/>
            <person name="Sialana F."/>
            <person name="Bilban M."/>
            <person name="Lubec G."/>
        </authorList>
    </citation>
    <scope>NUCLEOTIDE SEQUENCE</scope>
    <source>
        <tissue evidence="1">Skin</tissue>
    </source>
</reference>
<dbReference type="AlphaFoldDB" id="A0A0B6ZZ16"/>
<organism evidence="1">
    <name type="scientific">Arion vulgaris</name>
    <dbReference type="NCBI Taxonomy" id="1028688"/>
    <lineage>
        <taxon>Eukaryota</taxon>
        <taxon>Metazoa</taxon>
        <taxon>Spiralia</taxon>
        <taxon>Lophotrochozoa</taxon>
        <taxon>Mollusca</taxon>
        <taxon>Gastropoda</taxon>
        <taxon>Heterobranchia</taxon>
        <taxon>Euthyneura</taxon>
        <taxon>Panpulmonata</taxon>
        <taxon>Eupulmonata</taxon>
        <taxon>Stylommatophora</taxon>
        <taxon>Helicina</taxon>
        <taxon>Arionoidea</taxon>
        <taxon>Arionidae</taxon>
        <taxon>Arion</taxon>
    </lineage>
</organism>
<dbReference type="EMBL" id="HACG01026717">
    <property type="protein sequence ID" value="CEK73582.1"/>
    <property type="molecule type" value="Transcribed_RNA"/>
</dbReference>
<gene>
    <name evidence="1" type="primary">ORF87333</name>
</gene>
<sequence length="49" mass="5584">MCGGVEGWVCCFSSKEYHRLYGVVLEIFKDGFFELMDVFLGGTNRNETV</sequence>
<protein>
    <submittedName>
        <fullName evidence="1">Uncharacterized protein</fullName>
    </submittedName>
</protein>